<dbReference type="InterPro" id="IPR008145">
    <property type="entry name" value="GK/Ca_channel_bsu"/>
</dbReference>
<organism evidence="4">
    <name type="scientific">Soboliphyme baturini</name>
    <dbReference type="NCBI Taxonomy" id="241478"/>
    <lineage>
        <taxon>Eukaryota</taxon>
        <taxon>Metazoa</taxon>
        <taxon>Ecdysozoa</taxon>
        <taxon>Nematoda</taxon>
        <taxon>Enoplea</taxon>
        <taxon>Dorylaimia</taxon>
        <taxon>Dioctophymatida</taxon>
        <taxon>Dioctophymatoidea</taxon>
        <taxon>Soboliphymatidae</taxon>
        <taxon>Soboliphyme</taxon>
    </lineage>
</organism>
<sequence>MRESDKDSKIEQVEFYEEVVRATPYGRRVLVLLGAKGVGRRTLKSQLIKHDPVHFAMVVPYTSRSPHDGEQEGREYHFLKREKMKEDIDAGVYMEWGEYNGNFYGTTFRLLKLQVDGHFAASGMGSRGSSMGA</sequence>
<dbReference type="PANTHER" id="PTHR23122">
    <property type="entry name" value="MEMBRANE-ASSOCIATED GUANYLATE KINASE MAGUK"/>
    <property type="match status" value="1"/>
</dbReference>
<dbReference type="Gene3D" id="3.40.50.300">
    <property type="entry name" value="P-loop containing nucleotide triphosphate hydrolases"/>
    <property type="match status" value="1"/>
</dbReference>
<dbReference type="InterPro" id="IPR027417">
    <property type="entry name" value="P-loop_NTPase"/>
</dbReference>
<feature type="domain" description="Guanylate kinase-like" evidence="1">
    <location>
        <begin position="27"/>
        <end position="112"/>
    </location>
</feature>
<reference evidence="4" key="1">
    <citation type="submission" date="2016-06" db="UniProtKB">
        <authorList>
            <consortium name="WormBaseParasite"/>
        </authorList>
    </citation>
    <scope>IDENTIFICATION</scope>
</reference>
<dbReference type="InterPro" id="IPR050716">
    <property type="entry name" value="MAGUK"/>
</dbReference>
<dbReference type="AlphaFoldDB" id="A0A183J4V3"/>
<evidence type="ECO:0000313" key="2">
    <source>
        <dbReference type="EMBL" id="VDP35447.1"/>
    </source>
</evidence>
<dbReference type="Proteomes" id="UP000270296">
    <property type="component" value="Unassembled WGS sequence"/>
</dbReference>
<protein>
    <submittedName>
        <fullName evidence="4">Guanylate kinase-like domain-containing protein</fullName>
    </submittedName>
</protein>
<dbReference type="SUPFAM" id="SSF52540">
    <property type="entry name" value="P-loop containing nucleoside triphosphate hydrolases"/>
    <property type="match status" value="1"/>
</dbReference>
<dbReference type="Pfam" id="PF00625">
    <property type="entry name" value="Guanylate_kin"/>
    <property type="match status" value="1"/>
</dbReference>
<gene>
    <name evidence="2" type="ORF">SBAD_LOCUS10900</name>
</gene>
<dbReference type="WBParaSite" id="SBAD_0001127701-mRNA-1">
    <property type="protein sequence ID" value="SBAD_0001127701-mRNA-1"/>
    <property type="gene ID" value="SBAD_0001127701"/>
</dbReference>
<dbReference type="EMBL" id="UZAM01014750">
    <property type="protein sequence ID" value="VDP35447.1"/>
    <property type="molecule type" value="Genomic_DNA"/>
</dbReference>
<accession>A0A183J4V3</accession>
<evidence type="ECO:0000313" key="3">
    <source>
        <dbReference type="Proteomes" id="UP000270296"/>
    </source>
</evidence>
<reference evidence="2 3" key="2">
    <citation type="submission" date="2018-11" db="EMBL/GenBank/DDBJ databases">
        <authorList>
            <consortium name="Pathogen Informatics"/>
        </authorList>
    </citation>
    <scope>NUCLEOTIDE SEQUENCE [LARGE SCALE GENOMIC DNA]</scope>
</reference>
<proteinExistence type="predicted"/>
<keyword evidence="3" id="KW-1185">Reference proteome</keyword>
<evidence type="ECO:0000313" key="4">
    <source>
        <dbReference type="WBParaSite" id="SBAD_0001127701-mRNA-1"/>
    </source>
</evidence>
<name>A0A183J4V3_9BILA</name>
<dbReference type="OrthoDB" id="65789at2759"/>
<dbReference type="PROSITE" id="PS50052">
    <property type="entry name" value="GUANYLATE_KINASE_2"/>
    <property type="match status" value="1"/>
</dbReference>
<evidence type="ECO:0000259" key="1">
    <source>
        <dbReference type="PROSITE" id="PS50052"/>
    </source>
</evidence>
<dbReference type="InterPro" id="IPR008144">
    <property type="entry name" value="Guanylate_kin-like_dom"/>
</dbReference>